<evidence type="ECO:0000256" key="5">
    <source>
        <dbReference type="ARBA" id="ARBA00033055"/>
    </source>
</evidence>
<evidence type="ECO:0000313" key="8">
    <source>
        <dbReference type="EMBL" id="MBF1306727.1"/>
    </source>
</evidence>
<dbReference type="Proteomes" id="UP001141458">
    <property type="component" value="Unassembled WGS sequence"/>
</dbReference>
<reference evidence="9" key="3">
    <citation type="submission" date="2022-07" db="EMBL/GenBank/DDBJ databases">
        <title>Parvimonas micra travels from the subgingival sulcus of the human oral cavity to the colorectal adenocarcinoma.</title>
        <authorList>
            <person name="Conde-Perez K."/>
            <person name="Buetas E."/>
            <person name="Aja-Macaya P."/>
            <person name="Martin-De Arribas E."/>
            <person name="Iglesias-Corras I."/>
            <person name="Trigo-Tasende N."/>
            <person name="Nasser-Ali M."/>
            <person name="Estevez L.S."/>
            <person name="Rumbo-Feal S."/>
            <person name="Otero-Alen B."/>
            <person name="Noguera J.F."/>
            <person name="Concha A."/>
            <person name="Pardinas-Lopez S."/>
            <person name="Carda-Dieguez M."/>
            <person name="Gomez-Randulfe I."/>
            <person name="Martinez-Lago N."/>
            <person name="Ladra S."/>
            <person name="Aparicio L.A."/>
            <person name="Bou G."/>
            <person name="Mira A."/>
            <person name="Vallejo J.A."/>
            <person name="Poza M."/>
        </authorList>
    </citation>
    <scope>NUCLEOTIDE SEQUENCE</scope>
    <source>
        <strain evidence="10">PM102KC-G-1</strain>
        <strain evidence="9">PM79KC-AC-4</strain>
    </source>
</reference>
<dbReference type="GeneID" id="93385372"/>
<dbReference type="SUPFAM" id="SSF55594">
    <property type="entry name" value="HPr-like"/>
    <property type="match status" value="1"/>
</dbReference>
<dbReference type="PANTHER" id="PTHR33705:SF1">
    <property type="entry name" value="PHOSPHOCARRIER PROTEIN HPR"/>
    <property type="match status" value="1"/>
</dbReference>
<keyword evidence="3" id="KW-0813">Transport</keyword>
<dbReference type="EMBL" id="CP101412">
    <property type="protein sequence ID" value="WBB31324.1"/>
    <property type="molecule type" value="Genomic_DNA"/>
</dbReference>
<dbReference type="RefSeq" id="WP_004833080.1">
    <property type="nucleotide sequence ID" value="NZ_BHYQ01000003.1"/>
</dbReference>
<reference evidence="7 11" key="1">
    <citation type="submission" date="2014-10" db="EMBL/GenBank/DDBJ databases">
        <title>Complete genome sequence of Parvimonas micra KCOM 1535 (= ChDC B708).</title>
        <authorList>
            <person name="Kook J.-K."/>
            <person name="Park S.-N."/>
            <person name="Lim Y.K."/>
            <person name="Roh H."/>
        </authorList>
    </citation>
    <scope>NUCLEOTIDE SEQUENCE [LARGE SCALE GENOMIC DNA]</scope>
    <source>
        <strain evidence="7">KCOM 1535</strain>
        <strain evidence="11">KCOM 1535 / ChDC B708</strain>
    </source>
</reference>
<dbReference type="Proteomes" id="UP000031386">
    <property type="component" value="Chromosome"/>
</dbReference>
<dbReference type="NCBIfam" id="TIGR01003">
    <property type="entry name" value="PTS_HPr_family"/>
    <property type="match status" value="1"/>
</dbReference>
<evidence type="ECO:0000256" key="1">
    <source>
        <dbReference type="ARBA" id="ARBA00003681"/>
    </source>
</evidence>
<accession>A0A0B4S207</accession>
<dbReference type="PROSITE" id="PS51350">
    <property type="entry name" value="PTS_HPR_DOM"/>
    <property type="match status" value="1"/>
</dbReference>
<evidence type="ECO:0000256" key="2">
    <source>
        <dbReference type="ARBA" id="ARBA00020422"/>
    </source>
</evidence>
<dbReference type="InterPro" id="IPR001020">
    <property type="entry name" value="PTS_HPr_His_P_site"/>
</dbReference>
<evidence type="ECO:0000256" key="3">
    <source>
        <dbReference type="ARBA" id="ARBA00022448"/>
    </source>
</evidence>
<evidence type="ECO:0000313" key="9">
    <source>
        <dbReference type="EMBL" id="MCZ7407117.1"/>
    </source>
</evidence>
<evidence type="ECO:0000313" key="7">
    <source>
        <dbReference type="EMBL" id="AIZ36833.1"/>
    </source>
</evidence>
<dbReference type="Pfam" id="PF00381">
    <property type="entry name" value="PTS-HPr"/>
    <property type="match status" value="1"/>
</dbReference>
<evidence type="ECO:0000313" key="10">
    <source>
        <dbReference type="EMBL" id="WBB31324.1"/>
    </source>
</evidence>
<dbReference type="EMBL" id="JANDZV010000001">
    <property type="protein sequence ID" value="MCZ7407117.1"/>
    <property type="molecule type" value="Genomic_DNA"/>
</dbReference>
<dbReference type="KEGG" id="pmic:NW74_05530"/>
<dbReference type="EMBL" id="JABZRE010000006">
    <property type="protein sequence ID" value="MBF1306727.1"/>
    <property type="molecule type" value="Genomic_DNA"/>
</dbReference>
<dbReference type="InterPro" id="IPR050399">
    <property type="entry name" value="HPr"/>
</dbReference>
<keyword evidence="4 7" id="KW-0762">Sugar transport</keyword>
<dbReference type="AlphaFoldDB" id="A0A0B4S207"/>
<protein>
    <recommendedName>
        <fullName evidence="2">Phosphocarrier protein HPr</fullName>
    </recommendedName>
    <alternativeName>
        <fullName evidence="5">Histidine-containing protein</fullName>
    </alternativeName>
</protein>
<dbReference type="Gene3D" id="3.30.1340.10">
    <property type="entry name" value="HPr-like"/>
    <property type="match status" value="1"/>
</dbReference>
<sequence length="86" mass="9565">MVEKNVIIKNETGLHARPAASLVQFVKKFDESIEIIMDNKVADAKSIFNVMSLGISKGTEVTLRVDGENEEKTLEEVVNFIENLAD</sequence>
<dbReference type="InterPro" id="IPR000032">
    <property type="entry name" value="HPr-like"/>
</dbReference>
<dbReference type="Proteomes" id="UP001210690">
    <property type="component" value="Chromosome"/>
</dbReference>
<name>A0A0B4S207_9FIRM</name>
<comment type="function">
    <text evidence="1">General (non sugar-specific) component of the phosphoenolpyruvate-dependent sugar phosphotransferase system (sugar PTS). This major carbohydrate active-transport system catalyzes the phosphorylation of incoming sugar substrates concomitantly with their translocation across the cell membrane. The phosphoryl group from phosphoenolpyruvate (PEP) is transferred to the phosphoryl carrier protein HPr by enzyme I. Phospho-HPr then transfers it to the PTS EIIA domain.</text>
</comment>
<dbReference type="STRING" id="33033.NW74_05530"/>
<dbReference type="InterPro" id="IPR035895">
    <property type="entry name" value="HPr-like_sf"/>
</dbReference>
<dbReference type="EMBL" id="CP009761">
    <property type="protein sequence ID" value="AIZ36833.1"/>
    <property type="molecule type" value="Genomic_DNA"/>
</dbReference>
<gene>
    <name evidence="8" type="ORF">HXM94_02900</name>
    <name evidence="10" type="ORF">NM222_02295</name>
    <name evidence="9" type="ORF">NND69_01855</name>
    <name evidence="7" type="ORF">NW74_05530</name>
</gene>
<dbReference type="PANTHER" id="PTHR33705">
    <property type="entry name" value="PHOSPHOCARRIER PROTEIN HPR"/>
    <property type="match status" value="1"/>
</dbReference>
<keyword evidence="11" id="KW-1185">Reference proteome</keyword>
<reference evidence="8" key="2">
    <citation type="submission" date="2020-04" db="EMBL/GenBank/DDBJ databases">
        <title>Deep metagenomics examines the oral microbiome during advanced dental caries in children, revealing novel taxa and co-occurrences with host molecules.</title>
        <authorList>
            <person name="Baker J.L."/>
            <person name="Morton J.T."/>
            <person name="Dinis M."/>
            <person name="Alvarez R."/>
            <person name="Tran N.C."/>
            <person name="Knight R."/>
            <person name="Edlund A."/>
        </authorList>
    </citation>
    <scope>NUCLEOTIDE SEQUENCE</scope>
    <source>
        <strain evidence="8">JCVI_23_bin.11</strain>
    </source>
</reference>
<evidence type="ECO:0000259" key="6">
    <source>
        <dbReference type="PROSITE" id="PS51350"/>
    </source>
</evidence>
<organism evidence="7 11">
    <name type="scientific">Parvimonas micra</name>
    <dbReference type="NCBI Taxonomy" id="33033"/>
    <lineage>
        <taxon>Bacteria</taxon>
        <taxon>Bacillati</taxon>
        <taxon>Bacillota</taxon>
        <taxon>Tissierellia</taxon>
        <taxon>Tissierellales</taxon>
        <taxon>Peptoniphilaceae</taxon>
        <taxon>Parvimonas</taxon>
    </lineage>
</organism>
<feature type="domain" description="HPr" evidence="6">
    <location>
        <begin position="1"/>
        <end position="86"/>
    </location>
</feature>
<dbReference type="PROSITE" id="PS00369">
    <property type="entry name" value="PTS_HPR_HIS"/>
    <property type="match status" value="1"/>
</dbReference>
<evidence type="ECO:0000256" key="4">
    <source>
        <dbReference type="ARBA" id="ARBA00022597"/>
    </source>
</evidence>
<dbReference type="PRINTS" id="PR00107">
    <property type="entry name" value="PHOSPHOCPHPR"/>
</dbReference>
<evidence type="ECO:0000313" key="11">
    <source>
        <dbReference type="Proteomes" id="UP000031386"/>
    </source>
</evidence>
<proteinExistence type="predicted"/>
<dbReference type="CDD" id="cd00367">
    <property type="entry name" value="PTS-HPr_like"/>
    <property type="match status" value="1"/>
</dbReference>
<dbReference type="OrthoDB" id="9809047at2"/>
<dbReference type="Proteomes" id="UP000758611">
    <property type="component" value="Unassembled WGS sequence"/>
</dbReference>